<sequence length="102" mass="11421">MAIESVREIVPDNKYIRSFDIVCDGNDDAGLRKALVFQAVPQLDEIHPIYKALCVDSITIKQPLLLHYIVVVDYVPKPPEIDISQEDASFKIFGSQGETSDD</sequence>
<evidence type="ECO:0000313" key="1">
    <source>
        <dbReference type="EMBL" id="GAF86817.1"/>
    </source>
</evidence>
<gene>
    <name evidence="1" type="ORF">S01H1_26957</name>
</gene>
<name>X0TF74_9ZZZZ</name>
<accession>X0TF74</accession>
<reference evidence="1" key="1">
    <citation type="journal article" date="2014" name="Front. Microbiol.">
        <title>High frequency of phylogenetically diverse reductive dehalogenase-homologous genes in deep subseafloor sedimentary metagenomes.</title>
        <authorList>
            <person name="Kawai M."/>
            <person name="Futagami T."/>
            <person name="Toyoda A."/>
            <person name="Takaki Y."/>
            <person name="Nishi S."/>
            <person name="Hori S."/>
            <person name="Arai W."/>
            <person name="Tsubouchi T."/>
            <person name="Morono Y."/>
            <person name="Uchiyama I."/>
            <person name="Ito T."/>
            <person name="Fujiyama A."/>
            <person name="Inagaki F."/>
            <person name="Takami H."/>
        </authorList>
    </citation>
    <scope>NUCLEOTIDE SEQUENCE</scope>
    <source>
        <strain evidence="1">Expedition CK06-06</strain>
    </source>
</reference>
<comment type="caution">
    <text evidence="1">The sequence shown here is derived from an EMBL/GenBank/DDBJ whole genome shotgun (WGS) entry which is preliminary data.</text>
</comment>
<dbReference type="EMBL" id="BARS01016376">
    <property type="protein sequence ID" value="GAF86817.1"/>
    <property type="molecule type" value="Genomic_DNA"/>
</dbReference>
<proteinExistence type="predicted"/>
<dbReference type="AlphaFoldDB" id="X0TF74"/>
<organism evidence="1">
    <name type="scientific">marine sediment metagenome</name>
    <dbReference type="NCBI Taxonomy" id="412755"/>
    <lineage>
        <taxon>unclassified sequences</taxon>
        <taxon>metagenomes</taxon>
        <taxon>ecological metagenomes</taxon>
    </lineage>
</organism>
<protein>
    <submittedName>
        <fullName evidence="1">Uncharacterized protein</fullName>
    </submittedName>
</protein>